<dbReference type="InterPro" id="IPR044746">
    <property type="entry name" value="ABCC_6TM_D1"/>
</dbReference>
<feature type="transmembrane region" description="Helical" evidence="10">
    <location>
        <begin position="12"/>
        <end position="29"/>
    </location>
</feature>
<evidence type="ECO:0000256" key="7">
    <source>
        <dbReference type="ARBA" id="ARBA00022840"/>
    </source>
</evidence>
<feature type="transmembrane region" description="Helical" evidence="10">
    <location>
        <begin position="278"/>
        <end position="310"/>
    </location>
</feature>
<evidence type="ECO:0000259" key="11">
    <source>
        <dbReference type="PROSITE" id="PS50893"/>
    </source>
</evidence>
<dbReference type="CDD" id="cd18579">
    <property type="entry name" value="ABC_6TM_ABCC_D1"/>
    <property type="match status" value="1"/>
</dbReference>
<feature type="transmembrane region" description="Helical" evidence="10">
    <location>
        <begin position="806"/>
        <end position="827"/>
    </location>
</feature>
<accession>A0A9D4UDX1</accession>
<sequence length="1392" mass="156246">MTIGKVEQVLAALWFCCHVKLTLVFVWIVDGVDSYEHLIICAISVEHQEAAIFNLPSNLQAAMEDEDNLNAPPKTAGTSPELKASFLSTWSWHWLQSFVSLGNAKTIEAEDLYDMNPKERTQYCEQLWNDAIETVRRTSNENAPLSVWRLLWLCFGFEYALAAIFKPVWLIGVILQVYILKALVKVVEDEHNFKWWWGSLLVLGMFSMSVLVSISQHMCLTLSQKVGMKLRSTMSMAVFNKLLSIKLFSLVGTNSGFLLNLVTNDSQKLLDTATFFNFVWFALIELGTVSTLAIIEIGVSAVPGVILSFLTQPLQVWMAHVGARLRIKAVKYTDSRVHLTEEILNGIRVIKYNGWIAPFLHRIEELRHHEINRIRRASFVRASTSAIRDSVTPLASLATFGTYLAIHKGTFMSPSQAFTVLALFSVLVRTFSIASVGFQTCGDAVIAVRRLQQLINMDKDDHIILEENEISRNFPEKAVMLKNCSFCWEQRQKKVLSNKDSGKVHIEVEKDIGTDAHDLKLDDYPSRRDQFEADVVLRNVNFSVGKGELVSIYGPVGSGKSSLFLAILGEMQCLTGSTFVQDNIAYVPQQPWILNDTVRQNIVFTSPFDPERYQRVIAACALEHDILLFAGGHDTEIGDKGINLSGGQKARISLARACYSAAPIVFLDDPLAAVDVPTAKHLIGHVLNGVLKGRTVVLVTHNKTALEVCDRVYFMENGSLHEDKELKRVNTSADPSDQIEETDVDALIHVGVNENSEAAEKILIKKSEPLNFTKNKEKGRSTVKEDRVMGNIQASTLIAYAKASGGLPFVFFVTIVFLFGQVVRVMVDYWLRVWTDQKYQLRENIYIAVYSSFVIGATILSLSRALLYMLAAISAATRMHGQMAERVLRSPQLFFDQNITGRILNRFSKDQALVDETLPTTAQQFFEYSVSSLGSLIFIGVLIPWFLLAFPPFLFVFFYLQRRYVVISRELKRLEGISRSPIYAHFTQTLQGITSVRAYGTQTIMHNIFNSLIDENHRSYILFVHMSRWIGIRLDFATCMCVTLASLLIVVLRHSITAGLAGVVIVQSMQVTGFIQFAVRQAAEVENYLTSVERINAYANLATEAEPHTAPGIIEENWPSRGEIEFVKYTMTYRVDLPPVLNEVSFKINAKEKIGILGRTGVGKSSLAAALFRMVENERCGGDILIDGVNIKFVGLDDLRQRLSIIPQDPILFQGSVRFNLDPFELYEDAEIYEALERVHLIAKILSLDRGLDSLIAQNGENFSVGQRQLICLARSLLRRSQIIVMDEATAAVDGETDTLIQRTIRTTFQDCTMLTIAHRIDTIIDCERVLILAAGGQVAEFDSPHNLLNSNNQGIFAEMVRQAGPIIAERLHKAAYDAESHRLREQQCIIE</sequence>
<evidence type="ECO:0000256" key="2">
    <source>
        <dbReference type="ARBA" id="ARBA00009726"/>
    </source>
</evidence>
<keyword evidence="8 10" id="KW-1133">Transmembrane helix</keyword>
<dbReference type="PROSITE" id="PS50929">
    <property type="entry name" value="ABC_TM1F"/>
    <property type="match status" value="2"/>
</dbReference>
<evidence type="ECO:0000256" key="3">
    <source>
        <dbReference type="ARBA" id="ARBA00022448"/>
    </source>
</evidence>
<dbReference type="PANTHER" id="PTHR24223">
    <property type="entry name" value="ATP-BINDING CASSETTE SUB-FAMILY C"/>
    <property type="match status" value="1"/>
</dbReference>
<dbReference type="SUPFAM" id="SSF90123">
    <property type="entry name" value="ABC transporter transmembrane region"/>
    <property type="match status" value="2"/>
</dbReference>
<dbReference type="InterPro" id="IPR036640">
    <property type="entry name" value="ABC1_TM_sf"/>
</dbReference>
<feature type="domain" description="ABC transmembrane type-1" evidence="12">
    <location>
        <begin position="174"/>
        <end position="435"/>
    </location>
</feature>
<dbReference type="InterPro" id="IPR050173">
    <property type="entry name" value="ABC_transporter_C-like"/>
</dbReference>
<keyword evidence="7" id="KW-0067">ATP-binding</keyword>
<keyword evidence="4" id="KW-0934">Plastid</keyword>
<evidence type="ECO:0000256" key="1">
    <source>
        <dbReference type="ARBA" id="ARBA00004141"/>
    </source>
</evidence>
<evidence type="ECO:0000259" key="12">
    <source>
        <dbReference type="PROSITE" id="PS50929"/>
    </source>
</evidence>
<reference evidence="13" key="1">
    <citation type="submission" date="2021-01" db="EMBL/GenBank/DDBJ databases">
        <title>Adiantum capillus-veneris genome.</title>
        <authorList>
            <person name="Fang Y."/>
            <person name="Liao Q."/>
        </authorList>
    </citation>
    <scope>NUCLEOTIDE SEQUENCE</scope>
    <source>
        <strain evidence="13">H3</strain>
        <tissue evidence="13">Leaf</tissue>
    </source>
</reference>
<keyword evidence="3" id="KW-0813">Transport</keyword>
<organism evidence="13 14">
    <name type="scientific">Adiantum capillus-veneris</name>
    <name type="common">Maidenhair fern</name>
    <dbReference type="NCBI Taxonomy" id="13818"/>
    <lineage>
        <taxon>Eukaryota</taxon>
        <taxon>Viridiplantae</taxon>
        <taxon>Streptophyta</taxon>
        <taxon>Embryophyta</taxon>
        <taxon>Tracheophyta</taxon>
        <taxon>Polypodiopsida</taxon>
        <taxon>Polypodiidae</taxon>
        <taxon>Polypodiales</taxon>
        <taxon>Pteridineae</taxon>
        <taxon>Pteridaceae</taxon>
        <taxon>Vittarioideae</taxon>
        <taxon>Adiantum</taxon>
    </lineage>
</organism>
<gene>
    <name evidence="13" type="ORF">GOP47_0018704</name>
</gene>
<keyword evidence="6" id="KW-0547">Nucleotide-binding</keyword>
<evidence type="ECO:0000313" key="14">
    <source>
        <dbReference type="Proteomes" id="UP000886520"/>
    </source>
</evidence>
<dbReference type="GO" id="GO:0140359">
    <property type="term" value="F:ABC-type transporter activity"/>
    <property type="evidence" value="ECO:0007669"/>
    <property type="project" value="InterPro"/>
</dbReference>
<dbReference type="PROSITE" id="PS00211">
    <property type="entry name" value="ABC_TRANSPORTER_1"/>
    <property type="match status" value="1"/>
</dbReference>
<dbReference type="SMART" id="SM00382">
    <property type="entry name" value="AAA"/>
    <property type="match status" value="2"/>
</dbReference>
<comment type="similarity">
    <text evidence="2">Belongs to the ABC transporter superfamily. ABCC family. Conjugate transporter (TC 3.A.1.208) subfamily.</text>
</comment>
<dbReference type="OrthoDB" id="6500128at2759"/>
<dbReference type="FunFam" id="3.40.50.300:FF:000163">
    <property type="entry name" value="Multidrug resistance-associated protein member 4"/>
    <property type="match status" value="1"/>
</dbReference>
<feature type="transmembrane region" description="Helical" evidence="10">
    <location>
        <begin position="936"/>
        <end position="960"/>
    </location>
</feature>
<dbReference type="GO" id="GO:0016887">
    <property type="term" value="F:ATP hydrolysis activity"/>
    <property type="evidence" value="ECO:0007669"/>
    <property type="project" value="InterPro"/>
</dbReference>
<evidence type="ECO:0000256" key="9">
    <source>
        <dbReference type="ARBA" id="ARBA00023136"/>
    </source>
</evidence>
<dbReference type="Gene3D" id="1.20.1560.10">
    <property type="entry name" value="ABC transporter type 1, transmembrane domain"/>
    <property type="match status" value="2"/>
</dbReference>
<dbReference type="PANTHER" id="PTHR24223:SF401">
    <property type="entry name" value="ATP-BINDING CASSETTE TRANSPORTER SUBFAMILY C"/>
    <property type="match status" value="1"/>
</dbReference>
<dbReference type="GO" id="GO:0005524">
    <property type="term" value="F:ATP binding"/>
    <property type="evidence" value="ECO:0007669"/>
    <property type="project" value="UniProtKB-KW"/>
</dbReference>
<dbReference type="InterPro" id="IPR003593">
    <property type="entry name" value="AAA+_ATPase"/>
</dbReference>
<dbReference type="GO" id="GO:0016020">
    <property type="term" value="C:membrane"/>
    <property type="evidence" value="ECO:0007669"/>
    <property type="project" value="UniProtKB-SubCell"/>
</dbReference>
<dbReference type="InterPro" id="IPR017871">
    <property type="entry name" value="ABC_transporter-like_CS"/>
</dbReference>
<comment type="subcellular location">
    <subcellularLocation>
        <location evidence="1">Membrane</location>
        <topology evidence="1">Multi-pass membrane protein</topology>
    </subcellularLocation>
</comment>
<evidence type="ECO:0000256" key="4">
    <source>
        <dbReference type="ARBA" id="ARBA00022528"/>
    </source>
</evidence>
<feature type="transmembrane region" description="Helical" evidence="10">
    <location>
        <begin position="150"/>
        <end position="175"/>
    </location>
</feature>
<dbReference type="InterPro" id="IPR003439">
    <property type="entry name" value="ABC_transporter-like_ATP-bd"/>
</dbReference>
<name>A0A9D4UDX1_ADICA</name>
<keyword evidence="4" id="KW-0150">Chloroplast</keyword>
<dbReference type="EMBL" id="JABFUD020000018">
    <property type="protein sequence ID" value="KAI5066080.1"/>
    <property type="molecule type" value="Genomic_DNA"/>
</dbReference>
<keyword evidence="9 10" id="KW-0472">Membrane</keyword>
<feature type="domain" description="ABC transporter" evidence="11">
    <location>
        <begin position="519"/>
        <end position="742"/>
    </location>
</feature>
<feature type="transmembrane region" description="Helical" evidence="10">
    <location>
        <begin position="195"/>
        <end position="215"/>
    </location>
</feature>
<evidence type="ECO:0000313" key="13">
    <source>
        <dbReference type="EMBL" id="KAI5066080.1"/>
    </source>
</evidence>
<dbReference type="InterPro" id="IPR044726">
    <property type="entry name" value="ABCC_6TM_D2"/>
</dbReference>
<feature type="transmembrane region" description="Helical" evidence="10">
    <location>
        <begin position="1034"/>
        <end position="1052"/>
    </location>
</feature>
<evidence type="ECO:0000256" key="6">
    <source>
        <dbReference type="ARBA" id="ARBA00022741"/>
    </source>
</evidence>
<dbReference type="PROSITE" id="PS50893">
    <property type="entry name" value="ABC_TRANSPORTER_2"/>
    <property type="match status" value="2"/>
</dbReference>
<keyword evidence="5 10" id="KW-0812">Transmembrane</keyword>
<dbReference type="FunFam" id="3.40.50.300:FF:000997">
    <property type="entry name" value="Multidrug resistance-associated protein 1"/>
    <property type="match status" value="1"/>
</dbReference>
<dbReference type="CDD" id="cd18580">
    <property type="entry name" value="ABC_6TM_ABCC_D2"/>
    <property type="match status" value="1"/>
</dbReference>
<feature type="domain" description="ABC transporter" evidence="11">
    <location>
        <begin position="1124"/>
        <end position="1361"/>
    </location>
</feature>
<dbReference type="FunFam" id="1.20.1560.10:FF:000010">
    <property type="entry name" value="Multidrug resistance-associated ABC transporter"/>
    <property type="match status" value="1"/>
</dbReference>
<evidence type="ECO:0000256" key="8">
    <source>
        <dbReference type="ARBA" id="ARBA00022989"/>
    </source>
</evidence>
<evidence type="ECO:0000256" key="5">
    <source>
        <dbReference type="ARBA" id="ARBA00022692"/>
    </source>
</evidence>
<evidence type="ECO:0000256" key="10">
    <source>
        <dbReference type="SAM" id="Phobius"/>
    </source>
</evidence>
<dbReference type="Pfam" id="PF00005">
    <property type="entry name" value="ABC_tran"/>
    <property type="match status" value="2"/>
</dbReference>
<dbReference type="CDD" id="cd03250">
    <property type="entry name" value="ABCC_MRP_domain1"/>
    <property type="match status" value="1"/>
</dbReference>
<dbReference type="Pfam" id="PF00664">
    <property type="entry name" value="ABC_membrane"/>
    <property type="match status" value="2"/>
</dbReference>
<feature type="domain" description="ABC transmembrane type-1" evidence="12">
    <location>
        <begin position="810"/>
        <end position="1087"/>
    </location>
</feature>
<feature type="transmembrane region" description="Helical" evidence="10">
    <location>
        <begin position="847"/>
        <end position="873"/>
    </location>
</feature>
<dbReference type="InterPro" id="IPR027417">
    <property type="entry name" value="P-loop_NTPase"/>
</dbReference>
<keyword evidence="14" id="KW-1185">Reference proteome</keyword>
<dbReference type="CDD" id="cd03244">
    <property type="entry name" value="ABCC_MRP_domain2"/>
    <property type="match status" value="1"/>
</dbReference>
<proteinExistence type="inferred from homology"/>
<dbReference type="SUPFAM" id="SSF52540">
    <property type="entry name" value="P-loop containing nucleoside triphosphate hydrolases"/>
    <property type="match status" value="2"/>
</dbReference>
<comment type="caution">
    <text evidence="13">The sequence shown here is derived from an EMBL/GenBank/DDBJ whole genome shotgun (WGS) entry which is preliminary data.</text>
</comment>
<protein>
    <submittedName>
        <fullName evidence="13">Uncharacterized protein</fullName>
    </submittedName>
</protein>
<dbReference type="InterPro" id="IPR011527">
    <property type="entry name" value="ABC1_TM_dom"/>
</dbReference>
<dbReference type="Proteomes" id="UP000886520">
    <property type="component" value="Chromosome 18"/>
</dbReference>
<dbReference type="Gene3D" id="3.40.50.300">
    <property type="entry name" value="P-loop containing nucleotide triphosphate hydrolases"/>
    <property type="match status" value="2"/>
</dbReference>
<feature type="transmembrane region" description="Helical" evidence="10">
    <location>
        <begin position="236"/>
        <end position="258"/>
    </location>
</feature>